<dbReference type="CTD" id="20209357"/>
<dbReference type="SUPFAM" id="SSF57414">
    <property type="entry name" value="Hairpin loop containing domain-like"/>
    <property type="match status" value="1"/>
</dbReference>
<feature type="chain" id="PRO_5010980782" description="Apple domain-containing protein" evidence="1">
    <location>
        <begin position="19"/>
        <end position="127"/>
    </location>
</feature>
<dbReference type="Proteomes" id="UP000015101">
    <property type="component" value="Unassembled WGS sequence"/>
</dbReference>
<evidence type="ECO:0008006" key="5">
    <source>
        <dbReference type="Google" id="ProtNLM"/>
    </source>
</evidence>
<feature type="signal peptide" evidence="1">
    <location>
        <begin position="1"/>
        <end position="18"/>
    </location>
</feature>
<protein>
    <recommendedName>
        <fullName evidence="5">Apple domain-containing protein</fullName>
    </recommendedName>
</protein>
<reference evidence="2 4" key="2">
    <citation type="journal article" date="2013" name="Nature">
        <title>Insights into bilaterian evolution from three spiralian genomes.</title>
        <authorList>
            <person name="Simakov O."/>
            <person name="Marletaz F."/>
            <person name="Cho S.J."/>
            <person name="Edsinger-Gonzales E."/>
            <person name="Havlak P."/>
            <person name="Hellsten U."/>
            <person name="Kuo D.H."/>
            <person name="Larsson T."/>
            <person name="Lv J."/>
            <person name="Arendt D."/>
            <person name="Savage R."/>
            <person name="Osoegawa K."/>
            <person name="de Jong P."/>
            <person name="Grimwood J."/>
            <person name="Chapman J.A."/>
            <person name="Shapiro H."/>
            <person name="Aerts A."/>
            <person name="Otillar R.P."/>
            <person name="Terry A.Y."/>
            <person name="Boore J.L."/>
            <person name="Grigoriev I.V."/>
            <person name="Lindberg D.R."/>
            <person name="Seaver E.C."/>
            <person name="Weisblat D.A."/>
            <person name="Putnam N.H."/>
            <person name="Rokhsar D.S."/>
        </authorList>
    </citation>
    <scope>NUCLEOTIDE SEQUENCE</scope>
</reference>
<organism evidence="3 4">
    <name type="scientific">Helobdella robusta</name>
    <name type="common">Californian leech</name>
    <dbReference type="NCBI Taxonomy" id="6412"/>
    <lineage>
        <taxon>Eukaryota</taxon>
        <taxon>Metazoa</taxon>
        <taxon>Spiralia</taxon>
        <taxon>Lophotrochozoa</taxon>
        <taxon>Annelida</taxon>
        <taxon>Clitellata</taxon>
        <taxon>Hirudinea</taxon>
        <taxon>Rhynchobdellida</taxon>
        <taxon>Glossiphoniidae</taxon>
        <taxon>Helobdella</taxon>
    </lineage>
</organism>
<dbReference type="AlphaFoldDB" id="T1FKK8"/>
<gene>
    <name evidence="3" type="primary">20209357</name>
    <name evidence="2" type="ORF">HELRODRAFT_184101</name>
</gene>
<dbReference type="GeneID" id="20209357"/>
<name>T1FKK8_HELRO</name>
<proteinExistence type="predicted"/>
<evidence type="ECO:0000313" key="4">
    <source>
        <dbReference type="Proteomes" id="UP000015101"/>
    </source>
</evidence>
<evidence type="ECO:0000256" key="1">
    <source>
        <dbReference type="SAM" id="SignalP"/>
    </source>
</evidence>
<reference evidence="3" key="3">
    <citation type="submission" date="2015-06" db="UniProtKB">
        <authorList>
            <consortium name="EnsemblMetazoa"/>
        </authorList>
    </citation>
    <scope>IDENTIFICATION</scope>
</reference>
<dbReference type="EnsemblMetazoa" id="HelroT184101">
    <property type="protein sequence ID" value="HelroP184101"/>
    <property type="gene ID" value="HelroG184101"/>
</dbReference>
<evidence type="ECO:0000313" key="3">
    <source>
        <dbReference type="EnsemblMetazoa" id="HelroP184101"/>
    </source>
</evidence>
<dbReference type="InParanoid" id="T1FKK8"/>
<dbReference type="RefSeq" id="XP_009014042.1">
    <property type="nucleotide sequence ID" value="XM_009015794.1"/>
</dbReference>
<evidence type="ECO:0000313" key="2">
    <source>
        <dbReference type="EMBL" id="ESO07855.1"/>
    </source>
</evidence>
<dbReference type="KEGG" id="hro:HELRODRAFT_184101"/>
<sequence>MKWSIICFMVITSSSVNSVASVAGKKYRTKGEPDSPRCFFSEPTTVLTNIRSVLECSIECVNNTTCNAFNYISNNARHPAKYCQLFHFTCDVHYKIVLNESYCLAYEDVAAKEALTPLNGSPTPPIC</sequence>
<dbReference type="HOGENOM" id="CLU_1972881_0_0_1"/>
<keyword evidence="4" id="KW-1185">Reference proteome</keyword>
<reference evidence="4" key="1">
    <citation type="submission" date="2012-12" db="EMBL/GenBank/DDBJ databases">
        <authorList>
            <person name="Hellsten U."/>
            <person name="Grimwood J."/>
            <person name="Chapman J.A."/>
            <person name="Shapiro H."/>
            <person name="Aerts A."/>
            <person name="Otillar R.P."/>
            <person name="Terry A.Y."/>
            <person name="Boore J.L."/>
            <person name="Simakov O."/>
            <person name="Marletaz F."/>
            <person name="Cho S.-J."/>
            <person name="Edsinger-Gonzales E."/>
            <person name="Havlak P."/>
            <person name="Kuo D.-H."/>
            <person name="Larsson T."/>
            <person name="Lv J."/>
            <person name="Arendt D."/>
            <person name="Savage R."/>
            <person name="Osoegawa K."/>
            <person name="de Jong P."/>
            <person name="Lindberg D.R."/>
            <person name="Seaver E.C."/>
            <person name="Weisblat D.A."/>
            <person name="Putnam N.H."/>
            <person name="Grigoriev I.V."/>
            <person name="Rokhsar D.S."/>
        </authorList>
    </citation>
    <scope>NUCLEOTIDE SEQUENCE</scope>
</reference>
<dbReference type="EMBL" id="KB096140">
    <property type="protein sequence ID" value="ESO07855.1"/>
    <property type="molecule type" value="Genomic_DNA"/>
</dbReference>
<dbReference type="EMBL" id="AMQM01009221">
    <property type="status" value="NOT_ANNOTATED_CDS"/>
    <property type="molecule type" value="Genomic_DNA"/>
</dbReference>
<keyword evidence="1" id="KW-0732">Signal</keyword>
<accession>T1FKK8</accession>